<comment type="caution">
    <text evidence="2">The sequence shown here is derived from an EMBL/GenBank/DDBJ whole genome shotgun (WGS) entry which is preliminary data.</text>
</comment>
<protein>
    <recommendedName>
        <fullName evidence="4">Secreted protein</fullName>
    </recommendedName>
</protein>
<proteinExistence type="predicted"/>
<evidence type="ECO:0000313" key="2">
    <source>
        <dbReference type="EMBL" id="KAH7349364.1"/>
    </source>
</evidence>
<organism evidence="2 3">
    <name type="scientific">Plectosphaerella cucumerina</name>
    <dbReference type="NCBI Taxonomy" id="40658"/>
    <lineage>
        <taxon>Eukaryota</taxon>
        <taxon>Fungi</taxon>
        <taxon>Dikarya</taxon>
        <taxon>Ascomycota</taxon>
        <taxon>Pezizomycotina</taxon>
        <taxon>Sordariomycetes</taxon>
        <taxon>Hypocreomycetidae</taxon>
        <taxon>Glomerellales</taxon>
        <taxon>Plectosphaerellaceae</taxon>
        <taxon>Plectosphaerella</taxon>
    </lineage>
</organism>
<accession>A0A8K0TBC0</accession>
<sequence length="114" mass="12926">MKHVFQSVLLLNFVMITLPLPKTSDTTHLHTFIFSAILRETKKLTQTSVGQERSILHRHRCYGGGVHASNGKLRASYNSQPPMPLPLDMMTIAYPFNYLTIAKQSFRTRVPARG</sequence>
<keyword evidence="3" id="KW-1185">Reference proteome</keyword>
<evidence type="ECO:0008006" key="4">
    <source>
        <dbReference type="Google" id="ProtNLM"/>
    </source>
</evidence>
<reference evidence="2" key="1">
    <citation type="journal article" date="2021" name="Nat. Commun.">
        <title>Genetic determinants of endophytism in the Arabidopsis root mycobiome.</title>
        <authorList>
            <person name="Mesny F."/>
            <person name="Miyauchi S."/>
            <person name="Thiergart T."/>
            <person name="Pickel B."/>
            <person name="Atanasova L."/>
            <person name="Karlsson M."/>
            <person name="Huettel B."/>
            <person name="Barry K.W."/>
            <person name="Haridas S."/>
            <person name="Chen C."/>
            <person name="Bauer D."/>
            <person name="Andreopoulos W."/>
            <person name="Pangilinan J."/>
            <person name="LaButti K."/>
            <person name="Riley R."/>
            <person name="Lipzen A."/>
            <person name="Clum A."/>
            <person name="Drula E."/>
            <person name="Henrissat B."/>
            <person name="Kohler A."/>
            <person name="Grigoriev I.V."/>
            <person name="Martin F.M."/>
            <person name="Hacquard S."/>
        </authorList>
    </citation>
    <scope>NUCLEOTIDE SEQUENCE</scope>
    <source>
        <strain evidence="2">MPI-CAGE-AT-0016</strain>
    </source>
</reference>
<evidence type="ECO:0000313" key="3">
    <source>
        <dbReference type="Proteomes" id="UP000813385"/>
    </source>
</evidence>
<name>A0A8K0TBC0_9PEZI</name>
<feature type="chain" id="PRO_5035420328" description="Secreted protein" evidence="1">
    <location>
        <begin position="20"/>
        <end position="114"/>
    </location>
</feature>
<dbReference type="AlphaFoldDB" id="A0A8K0TBC0"/>
<evidence type="ECO:0000256" key="1">
    <source>
        <dbReference type="SAM" id="SignalP"/>
    </source>
</evidence>
<dbReference type="EMBL" id="JAGPXD010000006">
    <property type="protein sequence ID" value="KAH7349364.1"/>
    <property type="molecule type" value="Genomic_DNA"/>
</dbReference>
<gene>
    <name evidence="2" type="ORF">B0T11DRAFT_130268</name>
</gene>
<dbReference type="Proteomes" id="UP000813385">
    <property type="component" value="Unassembled WGS sequence"/>
</dbReference>
<feature type="signal peptide" evidence="1">
    <location>
        <begin position="1"/>
        <end position="19"/>
    </location>
</feature>
<keyword evidence="1" id="KW-0732">Signal</keyword>